<dbReference type="PANTHER" id="PTHR36452">
    <property type="entry name" value="CHROMOSOME 12, WHOLE GENOME SHOTGUN SEQUENCE"/>
    <property type="match status" value="1"/>
</dbReference>
<sequence>MLHLTKDFINFFQGLEKNNNKEWFDVNRKTYEKAVKEPLKNIVDALIVKVQELDPSIQITSKDALFRINRDIRFSKDKTPYNVHISANIAKGGKKSHHSGFYLMVKADKLMIGGGAYMLDKDQLKKIRTEISYCMEEFNDLLNDKEFKKLFGTIQGEQNKVIPKEFKEDAEKQPLLANKQFYYMTEYVGAKDILREDLVDFVFNHYKVGHKVNAFMDRAMELG</sequence>
<protein>
    <submittedName>
        <fullName evidence="1">DUF2461 domain-containing protein</fullName>
    </submittedName>
</protein>
<keyword evidence="2" id="KW-1185">Reference proteome</keyword>
<dbReference type="EMBL" id="JAUJEA010000005">
    <property type="protein sequence ID" value="MDN5202852.1"/>
    <property type="molecule type" value="Genomic_DNA"/>
</dbReference>
<dbReference type="InterPro" id="IPR015996">
    <property type="entry name" value="UCP028451"/>
</dbReference>
<dbReference type="Proteomes" id="UP001172082">
    <property type="component" value="Unassembled WGS sequence"/>
</dbReference>
<dbReference type="PANTHER" id="PTHR36452:SF1">
    <property type="entry name" value="DUF2461 DOMAIN-CONTAINING PROTEIN"/>
    <property type="match status" value="1"/>
</dbReference>
<accession>A0ABT8KQ26</accession>
<organism evidence="1 2">
    <name type="scientific">Splendidivirga corallicola</name>
    <dbReference type="NCBI Taxonomy" id="3051826"/>
    <lineage>
        <taxon>Bacteria</taxon>
        <taxon>Pseudomonadati</taxon>
        <taxon>Bacteroidota</taxon>
        <taxon>Cytophagia</taxon>
        <taxon>Cytophagales</taxon>
        <taxon>Splendidivirgaceae</taxon>
        <taxon>Splendidivirga</taxon>
    </lineage>
</organism>
<name>A0ABT8KQ26_9BACT</name>
<dbReference type="InterPro" id="IPR012808">
    <property type="entry name" value="CHP02453"/>
</dbReference>
<dbReference type="NCBIfam" id="TIGR02453">
    <property type="entry name" value="TIGR02453 family protein"/>
    <property type="match status" value="1"/>
</dbReference>
<gene>
    <name evidence="1" type="ORF">QQ008_15790</name>
</gene>
<reference evidence="1" key="1">
    <citation type="submission" date="2023-06" db="EMBL/GenBank/DDBJ databases">
        <title>Genomic of Parafulvivirga corallium.</title>
        <authorList>
            <person name="Wang G."/>
        </authorList>
    </citation>
    <scope>NUCLEOTIDE SEQUENCE</scope>
    <source>
        <strain evidence="1">BMA10</strain>
    </source>
</reference>
<dbReference type="RefSeq" id="WP_346752871.1">
    <property type="nucleotide sequence ID" value="NZ_JAUJEA010000005.1"/>
</dbReference>
<dbReference type="PIRSF" id="PIRSF028451">
    <property type="entry name" value="UCP028451"/>
    <property type="match status" value="1"/>
</dbReference>
<comment type="caution">
    <text evidence="1">The sequence shown here is derived from an EMBL/GenBank/DDBJ whole genome shotgun (WGS) entry which is preliminary data.</text>
</comment>
<dbReference type="Pfam" id="PF09365">
    <property type="entry name" value="DUF2461"/>
    <property type="match status" value="1"/>
</dbReference>
<proteinExistence type="predicted"/>
<evidence type="ECO:0000313" key="2">
    <source>
        <dbReference type="Proteomes" id="UP001172082"/>
    </source>
</evidence>
<evidence type="ECO:0000313" key="1">
    <source>
        <dbReference type="EMBL" id="MDN5202852.1"/>
    </source>
</evidence>